<evidence type="ECO:0000256" key="5">
    <source>
        <dbReference type="ARBA" id="ARBA00022801"/>
    </source>
</evidence>
<evidence type="ECO:0000256" key="10">
    <source>
        <dbReference type="ARBA" id="ARBA00023306"/>
    </source>
</evidence>
<keyword evidence="10 13" id="KW-0131">Cell cycle</keyword>
<dbReference type="InterPro" id="IPR031327">
    <property type="entry name" value="MCM"/>
</dbReference>
<dbReference type="EMBL" id="CAUYUE010000001">
    <property type="protein sequence ID" value="CAK0733902.1"/>
    <property type="molecule type" value="Genomic_DNA"/>
</dbReference>
<keyword evidence="7 12" id="KW-0067">ATP-binding</keyword>
<keyword evidence="5 13" id="KW-0378">Hydrolase</keyword>
<dbReference type="InterPro" id="IPR054125">
    <property type="entry name" value="MCM5_C"/>
</dbReference>
<dbReference type="SMART" id="SM00350">
    <property type="entry name" value="MCM"/>
    <property type="match status" value="1"/>
</dbReference>
<keyword evidence="8 12" id="KW-0238">DNA-binding</keyword>
<gene>
    <name evidence="15" type="ORF">CVIRNUC_000352</name>
</gene>
<dbReference type="PROSITE" id="PS50051">
    <property type="entry name" value="MCM_2"/>
    <property type="match status" value="1"/>
</dbReference>
<keyword evidence="16" id="KW-1185">Reference proteome</keyword>
<comment type="subcellular location">
    <subcellularLocation>
        <location evidence="1 13">Nucleus</location>
    </subcellularLocation>
</comment>
<evidence type="ECO:0000256" key="6">
    <source>
        <dbReference type="ARBA" id="ARBA00022806"/>
    </source>
</evidence>
<dbReference type="InterPro" id="IPR008048">
    <property type="entry name" value="MCM5"/>
</dbReference>
<proteinExistence type="inferred from homology"/>
<comment type="similarity">
    <text evidence="2 12">Belongs to the MCM family.</text>
</comment>
<dbReference type="GO" id="GO:0016787">
    <property type="term" value="F:hydrolase activity"/>
    <property type="evidence" value="ECO:0007669"/>
    <property type="project" value="UniProtKB-KW"/>
</dbReference>
<dbReference type="InterPro" id="IPR041562">
    <property type="entry name" value="MCM_lid"/>
</dbReference>
<keyword evidence="9 13" id="KW-0539">Nucleus</keyword>
<dbReference type="PANTHER" id="PTHR11630:SF42">
    <property type="entry name" value="DNA REPLICATION LICENSING FACTOR MCM5"/>
    <property type="match status" value="1"/>
</dbReference>
<accession>A0AAV1HQD5</accession>
<dbReference type="PROSITE" id="PS00847">
    <property type="entry name" value="MCM_1"/>
    <property type="match status" value="1"/>
</dbReference>
<reference evidence="15 16" key="1">
    <citation type="submission" date="2023-10" db="EMBL/GenBank/DDBJ databases">
        <authorList>
            <person name="Maclean D."/>
            <person name="Macfadyen A."/>
        </authorList>
    </citation>
    <scope>NUCLEOTIDE SEQUENCE [LARGE SCALE GENOMIC DNA]</scope>
</reference>
<dbReference type="Pfam" id="PF00493">
    <property type="entry name" value="MCM"/>
    <property type="match status" value="1"/>
</dbReference>
<dbReference type="GO" id="GO:0042555">
    <property type="term" value="C:MCM complex"/>
    <property type="evidence" value="ECO:0007669"/>
    <property type="project" value="UniProtKB-UniRule"/>
</dbReference>
<evidence type="ECO:0000313" key="16">
    <source>
        <dbReference type="Proteomes" id="UP001314263"/>
    </source>
</evidence>
<dbReference type="Gene3D" id="3.30.1640.10">
    <property type="entry name" value="mini-chromosome maintenance (MCM) complex, chain A, domain 1"/>
    <property type="match status" value="1"/>
</dbReference>
<dbReference type="Pfam" id="PF21933">
    <property type="entry name" value="MCM5_C"/>
    <property type="match status" value="1"/>
</dbReference>
<dbReference type="Gene3D" id="2.40.50.140">
    <property type="entry name" value="Nucleic acid-binding proteins"/>
    <property type="match status" value="1"/>
</dbReference>
<name>A0AAV1HQD5_9CHLO</name>
<comment type="caution">
    <text evidence="15">The sequence shown here is derived from an EMBL/GenBank/DDBJ whole genome shotgun (WGS) entry which is preliminary data.</text>
</comment>
<evidence type="ECO:0000259" key="14">
    <source>
        <dbReference type="PROSITE" id="PS50051"/>
    </source>
</evidence>
<dbReference type="EC" id="3.6.4.12" evidence="13"/>
<dbReference type="PANTHER" id="PTHR11630">
    <property type="entry name" value="DNA REPLICATION LICENSING FACTOR MCM FAMILY MEMBER"/>
    <property type="match status" value="1"/>
</dbReference>
<dbReference type="GO" id="GO:0006270">
    <property type="term" value="P:DNA replication initiation"/>
    <property type="evidence" value="ECO:0007669"/>
    <property type="project" value="UniProtKB-UniRule"/>
</dbReference>
<evidence type="ECO:0000256" key="11">
    <source>
        <dbReference type="ARBA" id="ARBA00047995"/>
    </source>
</evidence>
<dbReference type="InterPro" id="IPR027925">
    <property type="entry name" value="MCM_N"/>
</dbReference>
<evidence type="ECO:0000256" key="3">
    <source>
        <dbReference type="ARBA" id="ARBA00022705"/>
    </source>
</evidence>
<dbReference type="Pfam" id="PF17207">
    <property type="entry name" value="MCM_OB"/>
    <property type="match status" value="1"/>
</dbReference>
<dbReference type="GO" id="GO:0003697">
    <property type="term" value="F:single-stranded DNA binding"/>
    <property type="evidence" value="ECO:0007669"/>
    <property type="project" value="TreeGrafter"/>
</dbReference>
<dbReference type="GO" id="GO:0017116">
    <property type="term" value="F:single-stranded DNA helicase activity"/>
    <property type="evidence" value="ECO:0007669"/>
    <property type="project" value="TreeGrafter"/>
</dbReference>
<dbReference type="InterPro" id="IPR001208">
    <property type="entry name" value="MCM_dom"/>
</dbReference>
<feature type="domain" description="MCM C-terminal AAA(+) ATPase" evidence="14">
    <location>
        <begin position="337"/>
        <end position="542"/>
    </location>
</feature>
<evidence type="ECO:0000256" key="1">
    <source>
        <dbReference type="ARBA" id="ARBA00004123"/>
    </source>
</evidence>
<dbReference type="PRINTS" id="PR01661">
    <property type="entry name" value="MCMPROTEIN5"/>
</dbReference>
<keyword evidence="4 12" id="KW-0547">Nucleotide-binding</keyword>
<protein>
    <recommendedName>
        <fullName evidence="13">DNA replication licensing factor MCM5</fullName>
        <ecNumber evidence="13">3.6.4.12</ecNumber>
    </recommendedName>
</protein>
<dbReference type="InterPro" id="IPR027417">
    <property type="entry name" value="P-loop_NTPase"/>
</dbReference>
<keyword evidence="6 13" id="KW-0347">Helicase</keyword>
<dbReference type="GO" id="GO:0043138">
    <property type="term" value="F:3'-5' DNA helicase activity"/>
    <property type="evidence" value="ECO:0007669"/>
    <property type="project" value="TreeGrafter"/>
</dbReference>
<dbReference type="InterPro" id="IPR012340">
    <property type="entry name" value="NA-bd_OB-fold"/>
</dbReference>
<evidence type="ECO:0000256" key="9">
    <source>
        <dbReference type="ARBA" id="ARBA00023242"/>
    </source>
</evidence>
<dbReference type="AlphaFoldDB" id="A0AAV1HQD5"/>
<dbReference type="Pfam" id="PF14551">
    <property type="entry name" value="MCM_N"/>
    <property type="match status" value="1"/>
</dbReference>
<evidence type="ECO:0000256" key="8">
    <source>
        <dbReference type="ARBA" id="ARBA00023125"/>
    </source>
</evidence>
<keyword evidence="3 13" id="KW-0235">DNA replication</keyword>
<comment type="catalytic activity">
    <reaction evidence="11 13">
        <text>ATP + H2O = ADP + phosphate + H(+)</text>
        <dbReference type="Rhea" id="RHEA:13065"/>
        <dbReference type="ChEBI" id="CHEBI:15377"/>
        <dbReference type="ChEBI" id="CHEBI:15378"/>
        <dbReference type="ChEBI" id="CHEBI:30616"/>
        <dbReference type="ChEBI" id="CHEBI:43474"/>
        <dbReference type="ChEBI" id="CHEBI:456216"/>
        <dbReference type="EC" id="3.6.4.12"/>
    </reaction>
</comment>
<dbReference type="InterPro" id="IPR033762">
    <property type="entry name" value="MCM_OB"/>
</dbReference>
<evidence type="ECO:0000256" key="4">
    <source>
        <dbReference type="ARBA" id="ARBA00022741"/>
    </source>
</evidence>
<sequence length="740" mass="81996">MAGFDEGQVFYNDYGEAFDGFNEPGTITRGQARQFFEDLLRRKTKDLFQINQEDRNRGLDATIGEGITGDQLKVDVADILSYNAELANYVLDNPTESLPLLEDVANALRKKQMHNQEADDEEAQLPELQVLLYSSRRFGPKSIRELTSEHVSKLVRIPGIVTAASKPKHKATRMTIICSKCKNTKVISCKPGLGGAQFPRYCDAGAEAELGADNCGQDPYVVLPNKSRFSDLQTLKLQERPEDVPTGELPRNILMAVDRSMVGTIAPGTRITAVAIYSTVQGGSAGKQRDTKDAVAIQVPYLRVVGLEEEAEGAHSTPVFTAQEEAEFREYAARPNVVDLIQARIAPQIFGAERIKEAVACLLFGGSRKQLPDGTWRRGDINVLLLGDPSTAKSQFLKFASKTAPIAVYTSGKGSSAAGLTATVIRDSHGEFYLEGGAMVLADNGVVCIDEFDKMRPEDRVAIHEAMEQQTISIAKAGITTMLKSRTSVLAAANPPSGRYDDLKSAGENIELQTTILSRFDLIFIVKDERNADRDRDIAKHVLEVHRAATQRREVAEEEAREEAFFKRYLEFCRARVSPRLSEPAADSLVSQYVELREQGRAAARENESDTPVVPITVRQLEAVVRIAESYARMQLQPTVTEAHVRRALDLFTVSTMDAVKSGVTEAMAFTEEQRAELHAVEAQVRRRIAIGSTVSERKLKDELVRVGMSEMLIGRCLHYLQQQGDVELVRGRRMIHRIR</sequence>
<evidence type="ECO:0000256" key="7">
    <source>
        <dbReference type="ARBA" id="ARBA00022840"/>
    </source>
</evidence>
<dbReference type="PRINTS" id="PR01657">
    <property type="entry name" value="MCMFAMILY"/>
</dbReference>
<dbReference type="SUPFAM" id="SSF52540">
    <property type="entry name" value="P-loop containing nucleoside triphosphate hydrolases"/>
    <property type="match status" value="1"/>
</dbReference>
<dbReference type="FunFam" id="3.40.50.300:FF:000929">
    <property type="entry name" value="DNA helicase"/>
    <property type="match status" value="1"/>
</dbReference>
<dbReference type="Pfam" id="PF17855">
    <property type="entry name" value="MCM_lid"/>
    <property type="match status" value="1"/>
</dbReference>
<comment type="function">
    <text evidence="13">Acts as component of the MCM2-7 complex (MCM complex) which is the replicative helicase essential for 'once per cell cycle' DNA replication initiation and elongation in eukaryotic cells. The active ATPase sites in the MCM2-7 ring are formed through the interaction surfaces of two neighboring subunits such that a critical structure of a conserved arginine finger motif is provided in trans relative to the ATP-binding site of the Walker A box of the adjacent subunit. The six ATPase active sites, however, are likely to contribute differentially to the complex helicase activity.</text>
</comment>
<evidence type="ECO:0000313" key="15">
    <source>
        <dbReference type="EMBL" id="CAK0733902.1"/>
    </source>
</evidence>
<evidence type="ECO:0000256" key="2">
    <source>
        <dbReference type="ARBA" id="ARBA00008010"/>
    </source>
</evidence>
<evidence type="ECO:0000256" key="12">
    <source>
        <dbReference type="RuleBase" id="RU004070"/>
    </source>
</evidence>
<evidence type="ECO:0000256" key="13">
    <source>
        <dbReference type="RuleBase" id="RU368063"/>
    </source>
</evidence>
<dbReference type="Proteomes" id="UP001314263">
    <property type="component" value="Unassembled WGS sequence"/>
</dbReference>
<dbReference type="GO" id="GO:0003688">
    <property type="term" value="F:DNA replication origin binding"/>
    <property type="evidence" value="ECO:0007669"/>
    <property type="project" value="UniProtKB-UniRule"/>
</dbReference>
<dbReference type="SUPFAM" id="SSF50249">
    <property type="entry name" value="Nucleic acid-binding proteins"/>
    <property type="match status" value="1"/>
</dbReference>
<dbReference type="GO" id="GO:0005634">
    <property type="term" value="C:nucleus"/>
    <property type="evidence" value="ECO:0007669"/>
    <property type="project" value="UniProtKB-SubCell"/>
</dbReference>
<comment type="subunit">
    <text evidence="13">Component of the MCM2-7 complex.</text>
</comment>
<dbReference type="GO" id="GO:0005524">
    <property type="term" value="F:ATP binding"/>
    <property type="evidence" value="ECO:0007669"/>
    <property type="project" value="UniProtKB-UniRule"/>
</dbReference>
<dbReference type="Gene3D" id="3.40.50.300">
    <property type="entry name" value="P-loop containing nucleotide triphosphate hydrolases"/>
    <property type="match status" value="1"/>
</dbReference>
<dbReference type="Gene3D" id="2.20.28.10">
    <property type="match status" value="1"/>
</dbReference>
<dbReference type="GO" id="GO:0000727">
    <property type="term" value="P:double-strand break repair via break-induced replication"/>
    <property type="evidence" value="ECO:0007669"/>
    <property type="project" value="TreeGrafter"/>
</dbReference>
<dbReference type="InterPro" id="IPR018525">
    <property type="entry name" value="MCM_CS"/>
</dbReference>
<organism evidence="15 16">
    <name type="scientific">Coccomyxa viridis</name>
    <dbReference type="NCBI Taxonomy" id="1274662"/>
    <lineage>
        <taxon>Eukaryota</taxon>
        <taxon>Viridiplantae</taxon>
        <taxon>Chlorophyta</taxon>
        <taxon>core chlorophytes</taxon>
        <taxon>Trebouxiophyceae</taxon>
        <taxon>Trebouxiophyceae incertae sedis</taxon>
        <taxon>Coccomyxaceae</taxon>
        <taxon>Coccomyxa</taxon>
    </lineage>
</organism>